<dbReference type="PANTHER" id="PTHR15004">
    <property type="entry name" value="GLUTAMYL-TRNA(GLN) AMIDOTRANSFERASE SUBUNIT C, MITOCHONDRIAL"/>
    <property type="match status" value="1"/>
</dbReference>
<comment type="catalytic activity">
    <reaction evidence="1">
        <text>L-glutamyl-tRNA(Gln) + L-glutamine + ATP + H2O = L-glutaminyl-tRNA(Gln) + L-glutamate + ADP + phosphate + H(+)</text>
        <dbReference type="Rhea" id="RHEA:17521"/>
        <dbReference type="Rhea" id="RHEA-COMP:9681"/>
        <dbReference type="Rhea" id="RHEA-COMP:9684"/>
        <dbReference type="ChEBI" id="CHEBI:15377"/>
        <dbReference type="ChEBI" id="CHEBI:15378"/>
        <dbReference type="ChEBI" id="CHEBI:29985"/>
        <dbReference type="ChEBI" id="CHEBI:30616"/>
        <dbReference type="ChEBI" id="CHEBI:43474"/>
        <dbReference type="ChEBI" id="CHEBI:58359"/>
        <dbReference type="ChEBI" id="CHEBI:78520"/>
        <dbReference type="ChEBI" id="CHEBI:78521"/>
        <dbReference type="ChEBI" id="CHEBI:456216"/>
    </reaction>
</comment>
<dbReference type="NCBIfam" id="TIGR00135">
    <property type="entry name" value="gatC"/>
    <property type="match status" value="1"/>
</dbReference>
<dbReference type="SUPFAM" id="SSF141000">
    <property type="entry name" value="Glu-tRNAGln amidotransferase C subunit"/>
    <property type="match status" value="1"/>
</dbReference>
<comment type="catalytic activity">
    <reaction evidence="1">
        <text>L-aspartyl-tRNA(Asn) + L-glutamine + ATP + H2O = L-asparaginyl-tRNA(Asn) + L-glutamate + ADP + phosphate + 2 H(+)</text>
        <dbReference type="Rhea" id="RHEA:14513"/>
        <dbReference type="Rhea" id="RHEA-COMP:9674"/>
        <dbReference type="Rhea" id="RHEA-COMP:9677"/>
        <dbReference type="ChEBI" id="CHEBI:15377"/>
        <dbReference type="ChEBI" id="CHEBI:15378"/>
        <dbReference type="ChEBI" id="CHEBI:29985"/>
        <dbReference type="ChEBI" id="CHEBI:30616"/>
        <dbReference type="ChEBI" id="CHEBI:43474"/>
        <dbReference type="ChEBI" id="CHEBI:58359"/>
        <dbReference type="ChEBI" id="CHEBI:78515"/>
        <dbReference type="ChEBI" id="CHEBI:78516"/>
        <dbReference type="ChEBI" id="CHEBI:456216"/>
    </reaction>
</comment>
<dbReference type="Gene3D" id="1.10.20.60">
    <property type="entry name" value="Glu-tRNAGln amidotransferase C subunit, N-terminal domain"/>
    <property type="match status" value="1"/>
</dbReference>
<dbReference type="GO" id="GO:0016740">
    <property type="term" value="F:transferase activity"/>
    <property type="evidence" value="ECO:0007669"/>
    <property type="project" value="UniProtKB-KW"/>
</dbReference>
<comment type="subunit">
    <text evidence="1">Heterotrimer of A, B and C subunits.</text>
</comment>
<dbReference type="GO" id="GO:0050567">
    <property type="term" value="F:glutaminyl-tRNA synthase (glutamine-hydrolyzing) activity"/>
    <property type="evidence" value="ECO:0007669"/>
    <property type="project" value="UniProtKB-UniRule"/>
</dbReference>
<dbReference type="Pfam" id="PF02686">
    <property type="entry name" value="GatC"/>
    <property type="match status" value="1"/>
</dbReference>
<sequence length="97" mass="11261">MPRVKVDKELILKVAKNARLNLSEEEVKKFLPQLQEILEAFSKIDELNVEKAKPSFQPLEQKNVWRKDAVKECLSQEEALSLTKHKKNGYFKGPRVV</sequence>
<keyword evidence="1" id="KW-0067">ATP-binding</keyword>
<comment type="function">
    <text evidence="1">Allows the formation of correctly charged Asn-tRNA(Asn) or Gln-tRNA(Gln) through the transamidation of misacylated Asp-tRNA(Asn) or Glu-tRNA(Gln) in organisms which lack either or both of asparaginyl-tRNA or glutaminyl-tRNA synthetases. The reaction takes place in the presence of glutamine and ATP through an activated phospho-Asp-tRNA(Asn) or phospho-Glu-tRNA(Gln).</text>
</comment>
<evidence type="ECO:0000313" key="2">
    <source>
        <dbReference type="EMBL" id="HIH21494.1"/>
    </source>
</evidence>
<dbReference type="Proteomes" id="UP000527315">
    <property type="component" value="Unassembled WGS sequence"/>
</dbReference>
<accession>A0A7J4JVJ6</accession>
<keyword evidence="1" id="KW-0648">Protein biosynthesis</keyword>
<evidence type="ECO:0000313" key="4">
    <source>
        <dbReference type="EMBL" id="MBS3058029.1"/>
    </source>
</evidence>
<reference evidence="2" key="1">
    <citation type="journal article" date="2020" name="bioRxiv">
        <title>A rank-normalized archaeal taxonomy based on genome phylogeny resolves widespread incomplete and uneven classifications.</title>
        <authorList>
            <person name="Rinke C."/>
            <person name="Chuvochina M."/>
            <person name="Mussig A.J."/>
            <person name="Chaumeil P.-A."/>
            <person name="Waite D.W."/>
            <person name="Whitman W.B."/>
            <person name="Parks D.H."/>
            <person name="Hugenholtz P."/>
        </authorList>
    </citation>
    <scope>NUCLEOTIDE SEQUENCE</scope>
    <source>
        <strain evidence="3">UBA10036</strain>
        <strain evidence="2">UBA10191</strain>
    </source>
</reference>
<dbReference type="EC" id="6.3.5.-" evidence="1"/>
<dbReference type="Proteomes" id="UP000680185">
    <property type="component" value="Unassembled WGS sequence"/>
</dbReference>
<gene>
    <name evidence="1 2" type="primary">gatC</name>
    <name evidence="2" type="ORF">HA222_02420</name>
    <name evidence="3" type="ORF">HA227_01560</name>
    <name evidence="4" type="ORF">J4478_01350</name>
</gene>
<comment type="caution">
    <text evidence="2">The sequence shown here is derived from an EMBL/GenBank/DDBJ whole genome shotgun (WGS) entry which is preliminary data.</text>
</comment>
<dbReference type="GO" id="GO:0005524">
    <property type="term" value="F:ATP binding"/>
    <property type="evidence" value="ECO:0007669"/>
    <property type="project" value="UniProtKB-KW"/>
</dbReference>
<dbReference type="GO" id="GO:0006450">
    <property type="term" value="P:regulation of translational fidelity"/>
    <property type="evidence" value="ECO:0007669"/>
    <property type="project" value="InterPro"/>
</dbReference>
<dbReference type="GO" id="GO:0006412">
    <property type="term" value="P:translation"/>
    <property type="evidence" value="ECO:0007669"/>
    <property type="project" value="UniProtKB-UniRule"/>
</dbReference>
<dbReference type="InterPro" id="IPR036113">
    <property type="entry name" value="Asp/Glu-ADT_sf_sub_c"/>
</dbReference>
<dbReference type="Proteomes" id="UP000590964">
    <property type="component" value="Unassembled WGS sequence"/>
</dbReference>
<proteinExistence type="inferred from homology"/>
<dbReference type="PANTHER" id="PTHR15004:SF0">
    <property type="entry name" value="GLUTAMYL-TRNA(GLN) AMIDOTRANSFERASE SUBUNIT C, MITOCHONDRIAL"/>
    <property type="match status" value="1"/>
</dbReference>
<evidence type="ECO:0000313" key="5">
    <source>
        <dbReference type="Proteomes" id="UP000590964"/>
    </source>
</evidence>
<dbReference type="AlphaFoldDB" id="A0A7J4JVJ6"/>
<dbReference type="HAMAP" id="MF_00122">
    <property type="entry name" value="GatC"/>
    <property type="match status" value="1"/>
</dbReference>
<keyword evidence="2" id="KW-0808">Transferase</keyword>
<dbReference type="EMBL" id="DUFJ01000041">
    <property type="protein sequence ID" value="HIH32917.1"/>
    <property type="molecule type" value="Genomic_DNA"/>
</dbReference>
<evidence type="ECO:0000313" key="3">
    <source>
        <dbReference type="EMBL" id="HIH32917.1"/>
    </source>
</evidence>
<comment type="similarity">
    <text evidence="1">Belongs to the GatC family.</text>
</comment>
<evidence type="ECO:0000256" key="1">
    <source>
        <dbReference type="HAMAP-Rule" id="MF_00122"/>
    </source>
</evidence>
<dbReference type="InterPro" id="IPR003837">
    <property type="entry name" value="GatC"/>
</dbReference>
<protein>
    <recommendedName>
        <fullName evidence="1">Aspartyl/glutamyl-tRNA(Asn/Gln) amidotransferase subunit C</fullName>
        <shortName evidence="1">Asp/Glu-ADT subunit C</shortName>
        <ecNumber evidence="1">6.3.5.-</ecNumber>
    </recommendedName>
</protein>
<keyword evidence="1" id="KW-0547">Nucleotide-binding</keyword>
<reference evidence="4" key="3">
    <citation type="submission" date="2021-05" db="EMBL/GenBank/DDBJ databases">
        <title>Protein family content uncovers lineage relationships and bacterial pathway maintenance mechanisms in DPANN archaea.</title>
        <authorList>
            <person name="Castelle C.J."/>
            <person name="Meheust R."/>
            <person name="Jaffe A.L."/>
            <person name="Seitz K."/>
            <person name="Gong X."/>
            <person name="Baker B.J."/>
            <person name="Banfield J.F."/>
        </authorList>
    </citation>
    <scope>NUCLEOTIDE SEQUENCE</scope>
    <source>
        <strain evidence="4">RIFCSPLOWO2_01_FULL_43_13</strain>
    </source>
</reference>
<dbReference type="EMBL" id="DUFW01000035">
    <property type="protein sequence ID" value="HIH21494.1"/>
    <property type="molecule type" value="Genomic_DNA"/>
</dbReference>
<name>A0A7J4JVJ6_9ARCH</name>
<reference evidence="4" key="2">
    <citation type="submission" date="2021-03" db="EMBL/GenBank/DDBJ databases">
        <authorList>
            <person name="Jaffe A."/>
        </authorList>
    </citation>
    <scope>NUCLEOTIDE SEQUENCE</scope>
    <source>
        <strain evidence="4">RIFCSPLOWO2_01_FULL_43_13</strain>
    </source>
</reference>
<organism evidence="2 5">
    <name type="scientific">Candidatus Iainarchaeum sp</name>
    <dbReference type="NCBI Taxonomy" id="3101447"/>
    <lineage>
        <taxon>Archaea</taxon>
        <taxon>Candidatus Iainarchaeota</taxon>
        <taxon>Candidatus Iainarchaeia</taxon>
        <taxon>Candidatus Iainarchaeales</taxon>
        <taxon>Candidatus Iainarchaeaceae</taxon>
        <taxon>Candidatus Iainarchaeum</taxon>
    </lineage>
</organism>
<dbReference type="GO" id="GO:0070681">
    <property type="term" value="P:glutaminyl-tRNAGln biosynthesis via transamidation"/>
    <property type="evidence" value="ECO:0007669"/>
    <property type="project" value="TreeGrafter"/>
</dbReference>
<dbReference type="EMBL" id="JAGVWB010000007">
    <property type="protein sequence ID" value="MBS3058029.1"/>
    <property type="molecule type" value="Genomic_DNA"/>
</dbReference>
<keyword evidence="1" id="KW-0436">Ligase</keyword>